<dbReference type="EMBL" id="AZBU02000005">
    <property type="protein sequence ID" value="TKR75738.1"/>
    <property type="molecule type" value="Genomic_DNA"/>
</dbReference>
<dbReference type="AlphaFoldDB" id="A0A4U5N0E8"/>
<gene>
    <name evidence="1" type="ORF">L596_016989</name>
</gene>
<dbReference type="Proteomes" id="UP000298663">
    <property type="component" value="Unassembled WGS sequence"/>
</dbReference>
<proteinExistence type="predicted"/>
<organism evidence="1 2">
    <name type="scientific">Steinernema carpocapsae</name>
    <name type="common">Entomopathogenic nematode</name>
    <dbReference type="NCBI Taxonomy" id="34508"/>
    <lineage>
        <taxon>Eukaryota</taxon>
        <taxon>Metazoa</taxon>
        <taxon>Ecdysozoa</taxon>
        <taxon>Nematoda</taxon>
        <taxon>Chromadorea</taxon>
        <taxon>Rhabditida</taxon>
        <taxon>Tylenchina</taxon>
        <taxon>Panagrolaimomorpha</taxon>
        <taxon>Strongyloidoidea</taxon>
        <taxon>Steinernematidae</taxon>
        <taxon>Steinernema</taxon>
    </lineage>
</organism>
<reference evidence="1 2" key="2">
    <citation type="journal article" date="2019" name="G3 (Bethesda)">
        <title>Hybrid Assembly of the Genome of the Entomopathogenic Nematode Steinernema carpocapsae Identifies the X-Chromosome.</title>
        <authorList>
            <person name="Serra L."/>
            <person name="Macchietto M."/>
            <person name="Macias-Munoz A."/>
            <person name="McGill C.J."/>
            <person name="Rodriguez I.M."/>
            <person name="Rodriguez B."/>
            <person name="Murad R."/>
            <person name="Mortazavi A."/>
        </authorList>
    </citation>
    <scope>NUCLEOTIDE SEQUENCE [LARGE SCALE GENOMIC DNA]</scope>
    <source>
        <strain evidence="1 2">ALL</strain>
    </source>
</reference>
<protein>
    <submittedName>
        <fullName evidence="1">Uncharacterized protein</fullName>
    </submittedName>
</protein>
<comment type="caution">
    <text evidence="1">The sequence shown here is derived from an EMBL/GenBank/DDBJ whole genome shotgun (WGS) entry which is preliminary data.</text>
</comment>
<accession>A0A4U5N0E8</accession>
<dbReference type="PROSITE" id="PS51257">
    <property type="entry name" value="PROKAR_LIPOPROTEIN"/>
    <property type="match status" value="1"/>
</dbReference>
<reference evidence="1 2" key="1">
    <citation type="journal article" date="2015" name="Genome Biol.">
        <title>Comparative genomics of Steinernema reveals deeply conserved gene regulatory networks.</title>
        <authorList>
            <person name="Dillman A.R."/>
            <person name="Macchietto M."/>
            <person name="Porter C.F."/>
            <person name="Rogers A."/>
            <person name="Williams B."/>
            <person name="Antoshechkin I."/>
            <person name="Lee M.M."/>
            <person name="Goodwin Z."/>
            <person name="Lu X."/>
            <person name="Lewis E.E."/>
            <person name="Goodrich-Blair H."/>
            <person name="Stock S.P."/>
            <person name="Adams B.J."/>
            <person name="Sternberg P.W."/>
            <person name="Mortazavi A."/>
        </authorList>
    </citation>
    <scope>NUCLEOTIDE SEQUENCE [LARGE SCALE GENOMIC DNA]</scope>
    <source>
        <strain evidence="1 2">ALL</strain>
    </source>
</reference>
<sequence length="66" mass="7759">MSRQHFRHQKRRFRQLNGLNVPFLLNSFSVSGCGCLKTKRSFVAPYLEIKRRFLVFKNGLQASTWG</sequence>
<evidence type="ECO:0000313" key="1">
    <source>
        <dbReference type="EMBL" id="TKR75738.1"/>
    </source>
</evidence>
<keyword evidence="2" id="KW-1185">Reference proteome</keyword>
<name>A0A4U5N0E8_STECR</name>
<evidence type="ECO:0000313" key="2">
    <source>
        <dbReference type="Proteomes" id="UP000298663"/>
    </source>
</evidence>